<dbReference type="Gene3D" id="3.10.180.10">
    <property type="entry name" value="2,3-Dihydroxybiphenyl 1,2-Dioxygenase, domain 1"/>
    <property type="match status" value="1"/>
</dbReference>
<comment type="caution">
    <text evidence="2">The sequence shown here is derived from an EMBL/GenBank/DDBJ whole genome shotgun (WGS) entry which is preliminary data.</text>
</comment>
<evidence type="ECO:0000313" key="2">
    <source>
        <dbReference type="EMBL" id="RII40149.1"/>
    </source>
</evidence>
<proteinExistence type="predicted"/>
<dbReference type="EMBL" id="QWJJ01000002">
    <property type="protein sequence ID" value="RII40149.1"/>
    <property type="molecule type" value="Genomic_DNA"/>
</dbReference>
<dbReference type="Proteomes" id="UP000265848">
    <property type="component" value="Unassembled WGS sequence"/>
</dbReference>
<gene>
    <name evidence="2" type="ORF">DL237_02150</name>
</gene>
<protein>
    <submittedName>
        <fullName evidence="2">VOC family protein</fullName>
    </submittedName>
</protein>
<evidence type="ECO:0000313" key="3">
    <source>
        <dbReference type="Proteomes" id="UP000265848"/>
    </source>
</evidence>
<reference evidence="2 3" key="1">
    <citation type="submission" date="2018-08" db="EMBL/GenBank/DDBJ databases">
        <title>Pseudooceanicola sediminis CY03 in the family Rhodobacteracea.</title>
        <authorList>
            <person name="Zhang Y.-J."/>
        </authorList>
    </citation>
    <scope>NUCLEOTIDE SEQUENCE [LARGE SCALE GENOMIC DNA]</scope>
    <source>
        <strain evidence="2 3">CY03</strain>
    </source>
</reference>
<dbReference type="InterPro" id="IPR025870">
    <property type="entry name" value="Glyoxalase-like_dom"/>
</dbReference>
<dbReference type="OrthoDB" id="8451710at2"/>
<organism evidence="2 3">
    <name type="scientific">Pseudooceanicola sediminis</name>
    <dbReference type="NCBI Taxonomy" id="2211117"/>
    <lineage>
        <taxon>Bacteria</taxon>
        <taxon>Pseudomonadati</taxon>
        <taxon>Pseudomonadota</taxon>
        <taxon>Alphaproteobacteria</taxon>
        <taxon>Rhodobacterales</taxon>
        <taxon>Paracoccaceae</taxon>
        <taxon>Pseudooceanicola</taxon>
    </lineage>
</organism>
<name>A0A399J7D7_9RHOB</name>
<dbReference type="AlphaFoldDB" id="A0A399J7D7"/>
<keyword evidence="3" id="KW-1185">Reference proteome</keyword>
<evidence type="ECO:0000259" key="1">
    <source>
        <dbReference type="Pfam" id="PF13468"/>
    </source>
</evidence>
<dbReference type="Pfam" id="PF13468">
    <property type="entry name" value="Glyoxalase_3"/>
    <property type="match status" value="1"/>
</dbReference>
<dbReference type="InterPro" id="IPR029068">
    <property type="entry name" value="Glyas_Bleomycin-R_OHBP_Dase"/>
</dbReference>
<accession>A0A399J7D7</accession>
<dbReference type="RefSeq" id="WP_119397390.1">
    <property type="nucleotide sequence ID" value="NZ_QWJJ01000002.1"/>
</dbReference>
<feature type="domain" description="Glyoxalase-like" evidence="1">
    <location>
        <begin position="7"/>
        <end position="179"/>
    </location>
</feature>
<sequence>MSGRAEFDHLVIGARTLQEGVAFAEATLGVVMPEGGAHPLMGTHNHLLRLGAASFLEVIAPDPAARAPGRPRWFGLDHPPEVPRLLHWVLRMPGLAARRDLLPAEVGEVIEQTRGALRWQITVPRDGSLPFGGAFPSVIDWGARDDLPPCAMPGAGFSMTRLEVAHPDAGRIGDLLAPLLDDGRICFAAKRTPGLTAWLEGPRGTVVLGGGPR</sequence>